<keyword evidence="1" id="KW-0812">Transmembrane</keyword>
<feature type="transmembrane region" description="Helical" evidence="1">
    <location>
        <begin position="12"/>
        <end position="34"/>
    </location>
</feature>
<protein>
    <submittedName>
        <fullName evidence="2">Putative collagen alpha-1</fullName>
    </submittedName>
</protein>
<sequence>MAKPKESDKKKVLNTVVLWSCSGFFFILCGYGLYRQHCLEQRVLVLEEQFKEFTRTVQSQQPQHQELALRRETRDAGDCICPAG</sequence>
<keyword evidence="2" id="KW-0176">Collagen</keyword>
<dbReference type="EMBL" id="JTDY01001881">
    <property type="protein sequence ID" value="KOB72648.1"/>
    <property type="molecule type" value="Genomic_DNA"/>
</dbReference>
<gene>
    <name evidence="2" type="ORF">OBRU01_11972</name>
</gene>
<accession>A0A0L7LB04</accession>
<dbReference type="AlphaFoldDB" id="A0A0L7LB04"/>
<keyword evidence="3" id="KW-1185">Reference proteome</keyword>
<dbReference type="Proteomes" id="UP000037510">
    <property type="component" value="Unassembled WGS sequence"/>
</dbReference>
<comment type="caution">
    <text evidence="2">The sequence shown here is derived from an EMBL/GenBank/DDBJ whole genome shotgun (WGS) entry which is preliminary data.</text>
</comment>
<proteinExistence type="predicted"/>
<reference evidence="2 3" key="1">
    <citation type="journal article" date="2015" name="Genome Biol. Evol.">
        <title>The genome of winter moth (Operophtera brumata) provides a genomic perspective on sexual dimorphism and phenology.</title>
        <authorList>
            <person name="Derks M.F."/>
            <person name="Smit S."/>
            <person name="Salis L."/>
            <person name="Schijlen E."/>
            <person name="Bossers A."/>
            <person name="Mateman C."/>
            <person name="Pijl A.S."/>
            <person name="de Ridder D."/>
            <person name="Groenen M.A."/>
            <person name="Visser M.E."/>
            <person name="Megens H.J."/>
        </authorList>
    </citation>
    <scope>NUCLEOTIDE SEQUENCE [LARGE SCALE GENOMIC DNA]</scope>
    <source>
        <strain evidence="2">WM2013NL</strain>
        <tissue evidence="2">Head and thorax</tissue>
    </source>
</reference>
<keyword evidence="1" id="KW-1133">Transmembrane helix</keyword>
<evidence type="ECO:0000313" key="2">
    <source>
        <dbReference type="EMBL" id="KOB72648.1"/>
    </source>
</evidence>
<keyword evidence="1" id="KW-0472">Membrane</keyword>
<evidence type="ECO:0000313" key="3">
    <source>
        <dbReference type="Proteomes" id="UP000037510"/>
    </source>
</evidence>
<dbReference type="GO" id="GO:0005581">
    <property type="term" value="C:collagen trimer"/>
    <property type="evidence" value="ECO:0007669"/>
    <property type="project" value="UniProtKB-KW"/>
</dbReference>
<name>A0A0L7LB04_OPEBR</name>
<dbReference type="OrthoDB" id="6919060at2759"/>
<evidence type="ECO:0000256" key="1">
    <source>
        <dbReference type="SAM" id="Phobius"/>
    </source>
</evidence>
<organism evidence="2 3">
    <name type="scientific">Operophtera brumata</name>
    <name type="common">Winter moth</name>
    <name type="synonym">Phalaena brumata</name>
    <dbReference type="NCBI Taxonomy" id="104452"/>
    <lineage>
        <taxon>Eukaryota</taxon>
        <taxon>Metazoa</taxon>
        <taxon>Ecdysozoa</taxon>
        <taxon>Arthropoda</taxon>
        <taxon>Hexapoda</taxon>
        <taxon>Insecta</taxon>
        <taxon>Pterygota</taxon>
        <taxon>Neoptera</taxon>
        <taxon>Endopterygota</taxon>
        <taxon>Lepidoptera</taxon>
        <taxon>Glossata</taxon>
        <taxon>Ditrysia</taxon>
        <taxon>Geometroidea</taxon>
        <taxon>Geometridae</taxon>
        <taxon>Larentiinae</taxon>
        <taxon>Operophtera</taxon>
    </lineage>
</organism>